<dbReference type="KEGG" id="dtm:BJL86_2981"/>
<gene>
    <name evidence="4" type="ORF">BJL86_2981</name>
</gene>
<keyword evidence="2" id="KW-0812">Transmembrane</keyword>
<proteinExistence type="predicted"/>
<evidence type="ECO:0000259" key="3">
    <source>
        <dbReference type="Pfam" id="PF08044"/>
    </source>
</evidence>
<evidence type="ECO:0000313" key="5">
    <source>
        <dbReference type="Proteomes" id="UP000186104"/>
    </source>
</evidence>
<sequence>MAADDSENLRLSDDERLHALNALGEHYATGRIDMSEFEELSGRAADARRVRELDDLFTGLPGGVPLEVTGGALVKRDIAVPATPEAPASDGKAKPGKDLEPASDEAELESLRKRGELVESLDWIIIGVTLVAFLILQLALDWSYAWVVWPSLIVTLSVPRMILKYSDEDELIYDEFKYDEVFSDEKVESRKERLRKAANRINELENKREAE</sequence>
<keyword evidence="2" id="KW-1133">Transmembrane helix</keyword>
<dbReference type="InterPro" id="IPR012551">
    <property type="entry name" value="DUF1707_SHOCT-like"/>
</dbReference>
<feature type="region of interest" description="Disordered" evidence="1">
    <location>
        <begin position="83"/>
        <end position="105"/>
    </location>
</feature>
<feature type="compositionally biased region" description="Basic and acidic residues" evidence="1">
    <location>
        <begin position="91"/>
        <end position="100"/>
    </location>
</feature>
<dbReference type="RefSeq" id="WP_067477331.1">
    <property type="nucleotide sequence ID" value="NZ_CP015961.1"/>
</dbReference>
<dbReference type="STRING" id="499555.BJL86_2981"/>
<dbReference type="OrthoDB" id="3534574at2"/>
<feature type="domain" description="DUF1707" evidence="3">
    <location>
        <begin position="9"/>
        <end position="61"/>
    </location>
</feature>
<dbReference type="EMBL" id="CP015961">
    <property type="protein sequence ID" value="ANI93740.1"/>
    <property type="molecule type" value="Genomic_DNA"/>
</dbReference>
<evidence type="ECO:0000256" key="1">
    <source>
        <dbReference type="SAM" id="MobiDB-lite"/>
    </source>
</evidence>
<feature type="transmembrane region" description="Helical" evidence="2">
    <location>
        <begin position="146"/>
        <end position="163"/>
    </location>
</feature>
<dbReference type="AlphaFoldDB" id="A0A173LRK1"/>
<name>A0A173LRK1_9ACTN</name>
<dbReference type="Pfam" id="PF08044">
    <property type="entry name" value="DUF1707"/>
    <property type="match status" value="1"/>
</dbReference>
<evidence type="ECO:0000256" key="2">
    <source>
        <dbReference type="SAM" id="Phobius"/>
    </source>
</evidence>
<accession>A0A173LRK1</accession>
<keyword evidence="5" id="KW-1185">Reference proteome</keyword>
<dbReference type="Proteomes" id="UP000186104">
    <property type="component" value="Chromosome"/>
</dbReference>
<protein>
    <recommendedName>
        <fullName evidence="3">DUF1707 domain-containing protein</fullName>
    </recommendedName>
</protein>
<reference evidence="4 5" key="1">
    <citation type="submission" date="2016-06" db="EMBL/GenBank/DDBJ databases">
        <title>Complete genome sequence of a saline-alkali tolerant type strain Dietzia timorensis ID05-A0528T.</title>
        <authorList>
            <person name="Wu X."/>
        </authorList>
    </citation>
    <scope>NUCLEOTIDE SEQUENCE [LARGE SCALE GENOMIC DNA]</scope>
    <source>
        <strain evidence="4 5">ID05-A0528</strain>
    </source>
</reference>
<organism evidence="4 5">
    <name type="scientific">Dietzia timorensis</name>
    <dbReference type="NCBI Taxonomy" id="499555"/>
    <lineage>
        <taxon>Bacteria</taxon>
        <taxon>Bacillati</taxon>
        <taxon>Actinomycetota</taxon>
        <taxon>Actinomycetes</taxon>
        <taxon>Mycobacteriales</taxon>
        <taxon>Dietziaceae</taxon>
        <taxon>Dietzia</taxon>
    </lineage>
</organism>
<feature type="transmembrane region" description="Helical" evidence="2">
    <location>
        <begin position="121"/>
        <end position="140"/>
    </location>
</feature>
<keyword evidence="2" id="KW-0472">Membrane</keyword>
<evidence type="ECO:0000313" key="4">
    <source>
        <dbReference type="EMBL" id="ANI93740.1"/>
    </source>
</evidence>